<evidence type="ECO:0000256" key="1">
    <source>
        <dbReference type="ARBA" id="ARBA00022603"/>
    </source>
</evidence>
<evidence type="ECO:0000256" key="2">
    <source>
        <dbReference type="ARBA" id="ARBA00022679"/>
    </source>
</evidence>
<dbReference type="InterPro" id="IPR036390">
    <property type="entry name" value="WH_DNA-bd_sf"/>
</dbReference>
<dbReference type="EnsemblPlants" id="QL10p049768:mrna">
    <property type="protein sequence ID" value="QL10p049768:mrna"/>
    <property type="gene ID" value="QL10p049768"/>
</dbReference>
<dbReference type="SUPFAM" id="SSF46785">
    <property type="entry name" value="Winged helix' DNA-binding domain"/>
    <property type="match status" value="1"/>
</dbReference>
<evidence type="ECO:0000313" key="8">
    <source>
        <dbReference type="Proteomes" id="UP000594261"/>
    </source>
</evidence>
<dbReference type="SUPFAM" id="SSF53335">
    <property type="entry name" value="S-adenosyl-L-methionine-dependent methyltransferases"/>
    <property type="match status" value="1"/>
</dbReference>
<keyword evidence="2" id="KW-0808">Transferase</keyword>
<accession>A0A7N2MS82</accession>
<dbReference type="OrthoDB" id="1606438at2759"/>
<protein>
    <submittedName>
        <fullName evidence="7">Uncharacterized protein</fullName>
    </submittedName>
</protein>
<feature type="active site" description="Proton acceptor" evidence="4">
    <location>
        <position position="270"/>
    </location>
</feature>
<evidence type="ECO:0000259" key="6">
    <source>
        <dbReference type="Pfam" id="PF08100"/>
    </source>
</evidence>
<dbReference type="InterPro" id="IPR012967">
    <property type="entry name" value="COMT_dimerisation"/>
</dbReference>
<keyword evidence="1" id="KW-0489">Methyltransferase</keyword>
<dbReference type="RefSeq" id="XP_030940394.1">
    <property type="nucleotide sequence ID" value="XM_031084534.1"/>
</dbReference>
<dbReference type="PANTHER" id="PTHR11746">
    <property type="entry name" value="O-METHYLTRANSFERASE"/>
    <property type="match status" value="1"/>
</dbReference>
<dbReference type="Pfam" id="PF08100">
    <property type="entry name" value="Dimerisation"/>
    <property type="match status" value="1"/>
</dbReference>
<reference evidence="7" key="2">
    <citation type="submission" date="2021-01" db="UniProtKB">
        <authorList>
            <consortium name="EnsemblPlants"/>
        </authorList>
    </citation>
    <scope>IDENTIFICATION</scope>
</reference>
<dbReference type="Gramene" id="QL10p049768:mrna">
    <property type="protein sequence ID" value="QL10p049768:mrna"/>
    <property type="gene ID" value="QL10p049768"/>
</dbReference>
<organism evidence="7 8">
    <name type="scientific">Quercus lobata</name>
    <name type="common">Valley oak</name>
    <dbReference type="NCBI Taxonomy" id="97700"/>
    <lineage>
        <taxon>Eukaryota</taxon>
        <taxon>Viridiplantae</taxon>
        <taxon>Streptophyta</taxon>
        <taxon>Embryophyta</taxon>
        <taxon>Tracheophyta</taxon>
        <taxon>Spermatophyta</taxon>
        <taxon>Magnoliopsida</taxon>
        <taxon>eudicotyledons</taxon>
        <taxon>Gunneridae</taxon>
        <taxon>Pentapetalae</taxon>
        <taxon>rosids</taxon>
        <taxon>fabids</taxon>
        <taxon>Fagales</taxon>
        <taxon>Fagaceae</taxon>
        <taxon>Quercus</taxon>
    </lineage>
</organism>
<dbReference type="GO" id="GO:0008171">
    <property type="term" value="F:O-methyltransferase activity"/>
    <property type="evidence" value="ECO:0007669"/>
    <property type="project" value="InterPro"/>
</dbReference>
<keyword evidence="3" id="KW-0949">S-adenosyl-L-methionine</keyword>
<evidence type="ECO:0000259" key="5">
    <source>
        <dbReference type="Pfam" id="PF00891"/>
    </source>
</evidence>
<dbReference type="InterPro" id="IPR016461">
    <property type="entry name" value="COMT-like"/>
</dbReference>
<evidence type="ECO:0000256" key="3">
    <source>
        <dbReference type="ARBA" id="ARBA00022691"/>
    </source>
</evidence>
<dbReference type="Gene3D" id="1.10.10.10">
    <property type="entry name" value="Winged helix-like DNA-binding domain superfamily/Winged helix DNA-binding domain"/>
    <property type="match status" value="1"/>
</dbReference>
<name>A0A7N2MS82_QUELO</name>
<dbReference type="OMA" id="EFIMPEE"/>
<dbReference type="PROSITE" id="PS51683">
    <property type="entry name" value="SAM_OMT_II"/>
    <property type="match status" value="1"/>
</dbReference>
<feature type="domain" description="O-methyltransferase C-terminal" evidence="5">
    <location>
        <begin position="145"/>
        <end position="345"/>
    </location>
</feature>
<evidence type="ECO:0000313" key="7">
    <source>
        <dbReference type="EnsemblPlants" id="QL10p049768:mrna"/>
    </source>
</evidence>
<dbReference type="KEGG" id="qlo:115965339"/>
<dbReference type="InterPro" id="IPR036388">
    <property type="entry name" value="WH-like_DNA-bd_sf"/>
</dbReference>
<feature type="domain" description="O-methyltransferase dimerisation" evidence="6">
    <location>
        <begin position="29"/>
        <end position="118"/>
    </location>
</feature>
<gene>
    <name evidence="7" type="primary">LOC115965339</name>
</gene>
<dbReference type="InterPro" id="IPR029063">
    <property type="entry name" value="SAM-dependent_MTases_sf"/>
</dbReference>
<keyword evidence="8" id="KW-1185">Reference proteome</keyword>
<evidence type="ECO:0000256" key="4">
    <source>
        <dbReference type="PIRSR" id="PIRSR005739-1"/>
    </source>
</evidence>
<dbReference type="EMBL" id="LRBV02000010">
    <property type="status" value="NOT_ANNOTATED_CDS"/>
    <property type="molecule type" value="Genomic_DNA"/>
</dbReference>
<sequence>MSSTQNQCGKPPISKEDDDPCLYALLQSSSHVFPMVLNAAIELNLFEIIAKASPDAFLSPSEIASKLPTQNPDAPYMLDRMLRLLASYSLLTCSMRTCEDGRVERLYGVSPAGKFYVQNEDGGSVDSISAFALHRATVEVLLNFKTAILEGGNLFEKVHGKSIFQYMKADASLNNLFNKAMADLSGIHMKKILEKYEGFEGVSLLVDVAGGTGASLNMVISKYPSIKGINFDLPQVIQHAPSYPGIEHVGGDMYISVPKGDVIMIKGTCHNWNDEQCIKLLKNCNKAVPKDGKVIIMDFILPEEPEASNASKYVSMLDNAMFIQPGGKERTEKEFEAMSKAAGFSGFQVICRAFTVMGVMELYK</sequence>
<dbReference type="Proteomes" id="UP000594261">
    <property type="component" value="Chromosome 10"/>
</dbReference>
<dbReference type="AlphaFoldDB" id="A0A7N2MS82"/>
<dbReference type="GO" id="GO:0032259">
    <property type="term" value="P:methylation"/>
    <property type="evidence" value="ECO:0007669"/>
    <property type="project" value="UniProtKB-KW"/>
</dbReference>
<dbReference type="InParanoid" id="A0A7N2MS82"/>
<dbReference type="Gene3D" id="3.40.50.150">
    <property type="entry name" value="Vaccinia Virus protein VP39"/>
    <property type="match status" value="1"/>
</dbReference>
<proteinExistence type="predicted"/>
<dbReference type="Pfam" id="PF00891">
    <property type="entry name" value="Methyltransf_2"/>
    <property type="match status" value="1"/>
</dbReference>
<dbReference type="PIRSF" id="PIRSF005739">
    <property type="entry name" value="O-mtase"/>
    <property type="match status" value="1"/>
</dbReference>
<dbReference type="FunFam" id="1.10.10.10:FF:000357">
    <property type="entry name" value="Caffeic acid 3-O-methyltransferase"/>
    <property type="match status" value="1"/>
</dbReference>
<reference evidence="7 8" key="1">
    <citation type="journal article" date="2016" name="G3 (Bethesda)">
        <title>First Draft Assembly and Annotation of the Genome of a California Endemic Oak Quercus lobata Nee (Fagaceae).</title>
        <authorList>
            <person name="Sork V.L."/>
            <person name="Fitz-Gibbon S.T."/>
            <person name="Puiu D."/>
            <person name="Crepeau M."/>
            <person name="Gugger P.F."/>
            <person name="Sherman R."/>
            <person name="Stevens K."/>
            <person name="Langley C.H."/>
            <person name="Pellegrini M."/>
            <person name="Salzberg S.L."/>
        </authorList>
    </citation>
    <scope>NUCLEOTIDE SEQUENCE [LARGE SCALE GENOMIC DNA]</scope>
    <source>
        <strain evidence="7 8">cv. SW786</strain>
    </source>
</reference>
<dbReference type="InterPro" id="IPR001077">
    <property type="entry name" value="COMT_C"/>
</dbReference>
<dbReference type="GeneID" id="115965339"/>
<dbReference type="GO" id="GO:0046983">
    <property type="term" value="F:protein dimerization activity"/>
    <property type="evidence" value="ECO:0007669"/>
    <property type="project" value="InterPro"/>
</dbReference>